<feature type="chain" id="PRO_5016455021" evidence="10">
    <location>
        <begin position="25"/>
        <end position="706"/>
    </location>
</feature>
<evidence type="ECO:0000313" key="13">
    <source>
        <dbReference type="EMBL" id="PWR20068.1"/>
    </source>
</evidence>
<dbReference type="GO" id="GO:0015344">
    <property type="term" value="F:siderophore uptake transmembrane transporter activity"/>
    <property type="evidence" value="ECO:0007669"/>
    <property type="project" value="TreeGrafter"/>
</dbReference>
<name>A0A317DZ55_9PROT</name>
<accession>A0A317DZ55</accession>
<dbReference type="InterPro" id="IPR039426">
    <property type="entry name" value="TonB-dep_rcpt-like"/>
</dbReference>
<dbReference type="Gene3D" id="2.40.170.20">
    <property type="entry name" value="TonB-dependent receptor, beta-barrel domain"/>
    <property type="match status" value="1"/>
</dbReference>
<sequence length="706" mass="75429">MTLSLRRATSAVALMTAVAPALFAAPARADGAETLPTVVVEGTPDDGGAVLSGQPLASKAANTGDTAALLSGLPGVTLAAGGAFSSLPALNGFADDRVRLLVDGMTVTAACPNHMNPPLVYMAPGRVARIEAIAGITPVSLGGDSIGGTIVVEPEAPAFADPGGELVTGRVSTFYRSNGDALSVFGTATAAKDDLSLTYAGSWSRTGDYDGGGPGRTVRATEGEAYDHNLTLGIRRGGDRLTLRGGLRYSPYEAFPNQYMDLTDNQSQYLNGRYQGEFAWGRLDLRAYWQHVEHEMDMLADKGGAMPMNTRTTDLGYSVTAEVPLSDADTLRFGTELHSLAMDDWWPPVAGSMMMGPGTFENIDDGTRTRIGAFAEWEAQWNSRWSTLLGLRGDLVLMDTGDVRPYGSGMMQAADVAAANAFNALDRGRSDVNVDATALLRFEPSETAAYSFGYARKTRSPSLYERYSWGRGDMAMSMINWFGDGNGYVGNPDLEPEVAHTLGLSGDWHAADGAWRVKVTPYLSYVEDFIDADPAGSFAMASPFAKLRFANHDALLYGADVSVAAALVRGGAFGDLDLGLGAGFVKGENRDTGDDLYRLAPLHGRITLDHRLGEWSNALELIASARKSDVSGTRRELETPGYALVNLRTAYQWDGLRIDAGIDNLLDQRWYDPLGGVDLVEWGNNQNLKAVEGEGRSFNIGLTVAF</sequence>
<keyword evidence="3 8" id="KW-1134">Transmembrane beta strand</keyword>
<feature type="domain" description="TonB-dependent receptor plug" evidence="12">
    <location>
        <begin position="60"/>
        <end position="149"/>
    </location>
</feature>
<dbReference type="GO" id="GO:0044718">
    <property type="term" value="P:siderophore transmembrane transport"/>
    <property type="evidence" value="ECO:0007669"/>
    <property type="project" value="TreeGrafter"/>
</dbReference>
<dbReference type="GO" id="GO:0009279">
    <property type="term" value="C:cell outer membrane"/>
    <property type="evidence" value="ECO:0007669"/>
    <property type="project" value="UniProtKB-SubCell"/>
</dbReference>
<keyword evidence="5 9" id="KW-0798">TonB box</keyword>
<evidence type="ECO:0000256" key="4">
    <source>
        <dbReference type="ARBA" id="ARBA00022692"/>
    </source>
</evidence>
<evidence type="ECO:0000256" key="3">
    <source>
        <dbReference type="ARBA" id="ARBA00022452"/>
    </source>
</evidence>
<evidence type="ECO:0000256" key="1">
    <source>
        <dbReference type="ARBA" id="ARBA00004571"/>
    </source>
</evidence>
<keyword evidence="13" id="KW-0675">Receptor</keyword>
<dbReference type="InterPro" id="IPR037066">
    <property type="entry name" value="Plug_dom_sf"/>
</dbReference>
<keyword evidence="14" id="KW-1185">Reference proteome</keyword>
<comment type="similarity">
    <text evidence="8 9">Belongs to the TonB-dependent receptor family.</text>
</comment>
<evidence type="ECO:0000256" key="7">
    <source>
        <dbReference type="ARBA" id="ARBA00023237"/>
    </source>
</evidence>
<dbReference type="AlphaFoldDB" id="A0A317DZ55"/>
<evidence type="ECO:0000256" key="8">
    <source>
        <dbReference type="PROSITE-ProRule" id="PRU01360"/>
    </source>
</evidence>
<dbReference type="Pfam" id="PF00593">
    <property type="entry name" value="TonB_dep_Rec_b-barrel"/>
    <property type="match status" value="1"/>
</dbReference>
<dbReference type="PANTHER" id="PTHR30069:SF49">
    <property type="entry name" value="OUTER MEMBRANE PROTEIN C"/>
    <property type="match status" value="1"/>
</dbReference>
<dbReference type="SUPFAM" id="SSF56935">
    <property type="entry name" value="Porins"/>
    <property type="match status" value="1"/>
</dbReference>
<keyword evidence="10" id="KW-0732">Signal</keyword>
<keyword evidence="2 8" id="KW-0813">Transport</keyword>
<evidence type="ECO:0000256" key="2">
    <source>
        <dbReference type="ARBA" id="ARBA00022448"/>
    </source>
</evidence>
<dbReference type="PROSITE" id="PS52016">
    <property type="entry name" value="TONB_DEPENDENT_REC_3"/>
    <property type="match status" value="1"/>
</dbReference>
<gene>
    <name evidence="13" type="ORF">DKG75_16665</name>
</gene>
<protein>
    <submittedName>
        <fullName evidence="13">TonB-dependent receptor</fullName>
    </submittedName>
</protein>
<feature type="signal peptide" evidence="10">
    <location>
        <begin position="1"/>
        <end position="24"/>
    </location>
</feature>
<dbReference type="InterPro" id="IPR012910">
    <property type="entry name" value="Plug_dom"/>
</dbReference>
<keyword evidence="4 8" id="KW-0812">Transmembrane</keyword>
<evidence type="ECO:0000256" key="6">
    <source>
        <dbReference type="ARBA" id="ARBA00023136"/>
    </source>
</evidence>
<evidence type="ECO:0000256" key="10">
    <source>
        <dbReference type="SAM" id="SignalP"/>
    </source>
</evidence>
<dbReference type="RefSeq" id="WP_109922282.1">
    <property type="nucleotide sequence ID" value="NZ_QGLF01000004.1"/>
</dbReference>
<dbReference type="OrthoDB" id="9760333at2"/>
<dbReference type="EMBL" id="QGLF01000004">
    <property type="protein sequence ID" value="PWR20068.1"/>
    <property type="molecule type" value="Genomic_DNA"/>
</dbReference>
<evidence type="ECO:0000256" key="9">
    <source>
        <dbReference type="RuleBase" id="RU003357"/>
    </source>
</evidence>
<dbReference type="Gene3D" id="2.170.130.10">
    <property type="entry name" value="TonB-dependent receptor, plug domain"/>
    <property type="match status" value="1"/>
</dbReference>
<dbReference type="InterPro" id="IPR036942">
    <property type="entry name" value="Beta-barrel_TonB_sf"/>
</dbReference>
<keyword evidence="7 8" id="KW-0998">Cell outer membrane</keyword>
<evidence type="ECO:0000313" key="14">
    <source>
        <dbReference type="Proteomes" id="UP000246077"/>
    </source>
</evidence>
<comment type="subcellular location">
    <subcellularLocation>
        <location evidence="1 8">Cell outer membrane</location>
        <topology evidence="1 8">Multi-pass membrane protein</topology>
    </subcellularLocation>
</comment>
<reference evidence="14" key="1">
    <citation type="submission" date="2018-05" db="EMBL/GenBank/DDBJ databases">
        <title>Zavarzinia sp. HR-AS.</title>
        <authorList>
            <person name="Lee Y."/>
            <person name="Jeon C.O."/>
        </authorList>
    </citation>
    <scope>NUCLEOTIDE SEQUENCE [LARGE SCALE GENOMIC DNA]</scope>
    <source>
        <strain evidence="14">DSM 1231</strain>
    </source>
</reference>
<dbReference type="Pfam" id="PF07715">
    <property type="entry name" value="Plug"/>
    <property type="match status" value="1"/>
</dbReference>
<dbReference type="PANTHER" id="PTHR30069">
    <property type="entry name" value="TONB-DEPENDENT OUTER MEMBRANE RECEPTOR"/>
    <property type="match status" value="1"/>
</dbReference>
<evidence type="ECO:0000259" key="11">
    <source>
        <dbReference type="Pfam" id="PF00593"/>
    </source>
</evidence>
<proteinExistence type="inferred from homology"/>
<keyword evidence="6 8" id="KW-0472">Membrane</keyword>
<dbReference type="Proteomes" id="UP000246077">
    <property type="component" value="Unassembled WGS sequence"/>
</dbReference>
<comment type="caution">
    <text evidence="13">The sequence shown here is derived from an EMBL/GenBank/DDBJ whole genome shotgun (WGS) entry which is preliminary data.</text>
</comment>
<evidence type="ECO:0000259" key="12">
    <source>
        <dbReference type="Pfam" id="PF07715"/>
    </source>
</evidence>
<evidence type="ECO:0000256" key="5">
    <source>
        <dbReference type="ARBA" id="ARBA00023077"/>
    </source>
</evidence>
<dbReference type="InterPro" id="IPR000531">
    <property type="entry name" value="Beta-barrel_TonB"/>
</dbReference>
<organism evidence="13 14">
    <name type="scientific">Zavarzinia compransoris</name>
    <dbReference type="NCBI Taxonomy" id="1264899"/>
    <lineage>
        <taxon>Bacteria</taxon>
        <taxon>Pseudomonadati</taxon>
        <taxon>Pseudomonadota</taxon>
        <taxon>Alphaproteobacteria</taxon>
        <taxon>Rhodospirillales</taxon>
        <taxon>Zavarziniaceae</taxon>
        <taxon>Zavarzinia</taxon>
    </lineage>
</organism>
<feature type="domain" description="TonB-dependent receptor-like beta-barrel" evidence="11">
    <location>
        <begin position="210"/>
        <end position="665"/>
    </location>
</feature>